<dbReference type="EMBL" id="BGPR01005228">
    <property type="protein sequence ID" value="GBN08091.1"/>
    <property type="molecule type" value="Genomic_DNA"/>
</dbReference>
<comment type="caution">
    <text evidence="1">The sequence shown here is derived from an EMBL/GenBank/DDBJ whole genome shotgun (WGS) entry which is preliminary data.</text>
</comment>
<evidence type="ECO:0008006" key="3">
    <source>
        <dbReference type="Google" id="ProtNLM"/>
    </source>
</evidence>
<name>A0A4Y2L0B9_ARAVE</name>
<organism evidence="1 2">
    <name type="scientific">Araneus ventricosus</name>
    <name type="common">Orbweaver spider</name>
    <name type="synonym">Epeira ventricosa</name>
    <dbReference type="NCBI Taxonomy" id="182803"/>
    <lineage>
        <taxon>Eukaryota</taxon>
        <taxon>Metazoa</taxon>
        <taxon>Ecdysozoa</taxon>
        <taxon>Arthropoda</taxon>
        <taxon>Chelicerata</taxon>
        <taxon>Arachnida</taxon>
        <taxon>Araneae</taxon>
        <taxon>Araneomorphae</taxon>
        <taxon>Entelegynae</taxon>
        <taxon>Araneoidea</taxon>
        <taxon>Araneidae</taxon>
        <taxon>Araneus</taxon>
    </lineage>
</organism>
<evidence type="ECO:0000313" key="1">
    <source>
        <dbReference type="EMBL" id="GBN08091.1"/>
    </source>
</evidence>
<sequence>MLPTGKVTRIDSKTIVQQIIKDIGSYNSSDSLNANKFSKSPSIFDSKHTISNTWGIVPKNIKLLQKVWTTEKEYSTSLWCGLNIADEADSLTEEIIINKEEGMEETFLRYVLIDDNLQTSGEKSASEISTDIINSKVMSNQEVEESVSEDEEIIVPNLPSSIVVRKALDVLRCTLEQRGANMKVKKTFIKFQTMVNF</sequence>
<dbReference type="AlphaFoldDB" id="A0A4Y2L0B9"/>
<accession>A0A4Y2L0B9</accession>
<dbReference type="Proteomes" id="UP000499080">
    <property type="component" value="Unassembled WGS sequence"/>
</dbReference>
<dbReference type="OrthoDB" id="9909311at2759"/>
<protein>
    <recommendedName>
        <fullName evidence="3">DDE-1 domain-containing protein</fullName>
    </recommendedName>
</protein>
<proteinExistence type="predicted"/>
<reference evidence="1 2" key="1">
    <citation type="journal article" date="2019" name="Sci. Rep.">
        <title>Orb-weaving spider Araneus ventricosus genome elucidates the spidroin gene catalogue.</title>
        <authorList>
            <person name="Kono N."/>
            <person name="Nakamura H."/>
            <person name="Ohtoshi R."/>
            <person name="Moran D.A.P."/>
            <person name="Shinohara A."/>
            <person name="Yoshida Y."/>
            <person name="Fujiwara M."/>
            <person name="Mori M."/>
            <person name="Tomita M."/>
            <person name="Arakawa K."/>
        </authorList>
    </citation>
    <scope>NUCLEOTIDE SEQUENCE [LARGE SCALE GENOMIC DNA]</scope>
</reference>
<keyword evidence="2" id="KW-1185">Reference proteome</keyword>
<evidence type="ECO:0000313" key="2">
    <source>
        <dbReference type="Proteomes" id="UP000499080"/>
    </source>
</evidence>
<gene>
    <name evidence="1" type="ORF">AVEN_273843_1</name>
</gene>